<proteinExistence type="predicted"/>
<reference evidence="1 2" key="1">
    <citation type="submission" date="2009-01" db="EMBL/GenBank/DDBJ databases">
        <authorList>
            <person name="Fulton L."/>
            <person name="Clifton S."/>
            <person name="Chinwalla A.T."/>
            <person name="Mitreva M."/>
            <person name="Sodergren E."/>
            <person name="Weinstock G."/>
            <person name="Clifton S."/>
            <person name="Dooling D.J."/>
            <person name="Fulton B."/>
            <person name="Minx P."/>
            <person name="Pepin K.H."/>
            <person name="Johnson M."/>
            <person name="Bhonagiri V."/>
            <person name="Nash W.E."/>
            <person name="Mardis E.R."/>
            <person name="Wilson R.K."/>
        </authorList>
    </citation>
    <scope>NUCLEOTIDE SEQUENCE [LARGE SCALE GENOMIC DNA]</scope>
    <source>
        <strain evidence="1 2">ATCC 23834</strain>
    </source>
</reference>
<dbReference type="HOGENOM" id="CLU_3250815_0_0_4"/>
<organism evidence="1 2">
    <name type="scientific">Eikenella corrodens ATCC 23834</name>
    <dbReference type="NCBI Taxonomy" id="546274"/>
    <lineage>
        <taxon>Bacteria</taxon>
        <taxon>Pseudomonadati</taxon>
        <taxon>Pseudomonadota</taxon>
        <taxon>Betaproteobacteria</taxon>
        <taxon>Neisseriales</taxon>
        <taxon>Neisseriaceae</taxon>
        <taxon>Eikenella</taxon>
    </lineage>
</organism>
<sequence length="42" mass="4800">MRAAALPSSWRRVSFMFQVALRGRLVAGRSLMVYMFSGSLYE</sequence>
<dbReference type="Proteomes" id="UP000005837">
    <property type="component" value="Unassembled WGS sequence"/>
</dbReference>
<gene>
    <name evidence="1" type="ORF">EIKCOROL_02119</name>
</gene>
<evidence type="ECO:0000313" key="1">
    <source>
        <dbReference type="EMBL" id="EEG23189.1"/>
    </source>
</evidence>
<comment type="caution">
    <text evidence="1">The sequence shown here is derived from an EMBL/GenBank/DDBJ whole genome shotgun (WGS) entry which is preliminary data.</text>
</comment>
<evidence type="ECO:0000313" key="2">
    <source>
        <dbReference type="Proteomes" id="UP000005837"/>
    </source>
</evidence>
<dbReference type="EMBL" id="ACEA01000045">
    <property type="protein sequence ID" value="EEG23189.1"/>
    <property type="molecule type" value="Genomic_DNA"/>
</dbReference>
<dbReference type="AlphaFoldDB" id="C0DXK8"/>
<accession>C0DXK8</accession>
<protein>
    <submittedName>
        <fullName evidence="1">Uncharacterized protein</fullName>
    </submittedName>
</protein>
<name>C0DXK8_EIKCO</name>